<name>A0AAW8CIT1_9BURK</name>
<dbReference type="EMBL" id="JAUSRD010000001">
    <property type="protein sequence ID" value="MDP9891193.1"/>
    <property type="molecule type" value="Genomic_DNA"/>
</dbReference>
<evidence type="ECO:0000256" key="1">
    <source>
        <dbReference type="ARBA" id="ARBA00022741"/>
    </source>
</evidence>
<dbReference type="Pfam" id="PF00158">
    <property type="entry name" value="Sigma54_activat"/>
    <property type="match status" value="1"/>
</dbReference>
<dbReference type="PROSITE" id="PS00688">
    <property type="entry name" value="SIGMA54_INTERACT_3"/>
    <property type="match status" value="1"/>
</dbReference>
<organism evidence="9 10">
    <name type="scientific">Variovorax boronicumulans</name>
    <dbReference type="NCBI Taxonomy" id="436515"/>
    <lineage>
        <taxon>Bacteria</taxon>
        <taxon>Pseudomonadati</taxon>
        <taxon>Pseudomonadota</taxon>
        <taxon>Betaproteobacteria</taxon>
        <taxon>Burkholderiales</taxon>
        <taxon>Comamonadaceae</taxon>
        <taxon>Variovorax</taxon>
    </lineage>
</organism>
<dbReference type="InterPro" id="IPR025944">
    <property type="entry name" value="Sigma_54_int_dom_CS"/>
</dbReference>
<dbReference type="InterPro" id="IPR002197">
    <property type="entry name" value="HTH_Fis"/>
</dbReference>
<dbReference type="Gene3D" id="1.10.8.60">
    <property type="match status" value="1"/>
</dbReference>
<dbReference type="InterPro" id="IPR002078">
    <property type="entry name" value="Sigma_54_int"/>
</dbReference>
<dbReference type="Gene3D" id="3.40.50.2300">
    <property type="match status" value="1"/>
</dbReference>
<dbReference type="InterPro" id="IPR001789">
    <property type="entry name" value="Sig_transdc_resp-reg_receiver"/>
</dbReference>
<dbReference type="PRINTS" id="PR01590">
    <property type="entry name" value="HTHFIS"/>
</dbReference>
<proteinExistence type="predicted"/>
<evidence type="ECO:0000259" key="8">
    <source>
        <dbReference type="PROSITE" id="PS50110"/>
    </source>
</evidence>
<dbReference type="AlphaFoldDB" id="A0AAW8CIT1"/>
<keyword evidence="4 9" id="KW-0238">DNA-binding</keyword>
<dbReference type="PROSITE" id="PS00676">
    <property type="entry name" value="SIGMA54_INTERACT_2"/>
    <property type="match status" value="1"/>
</dbReference>
<keyword evidence="5" id="KW-0804">Transcription</keyword>
<evidence type="ECO:0000256" key="6">
    <source>
        <dbReference type="PROSITE-ProRule" id="PRU00169"/>
    </source>
</evidence>
<dbReference type="SUPFAM" id="SSF52540">
    <property type="entry name" value="P-loop containing nucleoside triphosphate hydrolases"/>
    <property type="match status" value="1"/>
</dbReference>
<evidence type="ECO:0000313" key="9">
    <source>
        <dbReference type="EMBL" id="MDP9891193.1"/>
    </source>
</evidence>
<dbReference type="Gene3D" id="3.40.50.300">
    <property type="entry name" value="P-loop containing nucleotide triphosphate hydrolases"/>
    <property type="match status" value="1"/>
</dbReference>
<dbReference type="InterPro" id="IPR027417">
    <property type="entry name" value="P-loop_NTPase"/>
</dbReference>
<dbReference type="SUPFAM" id="SSF52172">
    <property type="entry name" value="CheY-like"/>
    <property type="match status" value="1"/>
</dbReference>
<dbReference type="InterPro" id="IPR058031">
    <property type="entry name" value="AAA_lid_NorR"/>
</dbReference>
<dbReference type="GO" id="GO:0005524">
    <property type="term" value="F:ATP binding"/>
    <property type="evidence" value="ECO:0007669"/>
    <property type="project" value="UniProtKB-KW"/>
</dbReference>
<dbReference type="SMART" id="SM00382">
    <property type="entry name" value="AAA"/>
    <property type="match status" value="1"/>
</dbReference>
<dbReference type="PROSITE" id="PS50110">
    <property type="entry name" value="RESPONSE_REGULATORY"/>
    <property type="match status" value="1"/>
</dbReference>
<dbReference type="InterPro" id="IPR025943">
    <property type="entry name" value="Sigma_54_int_dom_ATP-bd_2"/>
</dbReference>
<keyword evidence="3" id="KW-0805">Transcription regulation</keyword>
<evidence type="ECO:0000256" key="5">
    <source>
        <dbReference type="ARBA" id="ARBA00023163"/>
    </source>
</evidence>
<keyword evidence="2" id="KW-0067">ATP-binding</keyword>
<dbReference type="GO" id="GO:0000160">
    <property type="term" value="P:phosphorelay signal transduction system"/>
    <property type="evidence" value="ECO:0007669"/>
    <property type="project" value="InterPro"/>
</dbReference>
<evidence type="ECO:0000256" key="4">
    <source>
        <dbReference type="ARBA" id="ARBA00023125"/>
    </source>
</evidence>
<evidence type="ECO:0000259" key="7">
    <source>
        <dbReference type="PROSITE" id="PS50045"/>
    </source>
</evidence>
<dbReference type="PANTHER" id="PTHR32071:SF117">
    <property type="entry name" value="PTS-DEPENDENT DIHYDROXYACETONE KINASE OPERON REGULATORY PROTEIN-RELATED"/>
    <property type="match status" value="1"/>
</dbReference>
<feature type="domain" description="Response regulatory" evidence="8">
    <location>
        <begin position="3"/>
        <end position="116"/>
    </location>
</feature>
<keyword evidence="1" id="KW-0547">Nucleotide-binding</keyword>
<feature type="modified residue" description="4-aspartylphosphate" evidence="6">
    <location>
        <position position="52"/>
    </location>
</feature>
<dbReference type="Gene3D" id="1.10.10.60">
    <property type="entry name" value="Homeodomain-like"/>
    <property type="match status" value="1"/>
</dbReference>
<reference evidence="9" key="1">
    <citation type="submission" date="2023-07" db="EMBL/GenBank/DDBJ databases">
        <title>Sorghum-associated microbial communities from plants grown in Nebraska, USA.</title>
        <authorList>
            <person name="Schachtman D."/>
        </authorList>
    </citation>
    <scope>NUCLEOTIDE SEQUENCE</scope>
    <source>
        <strain evidence="9">DS3754</strain>
    </source>
</reference>
<dbReference type="Pfam" id="PF02954">
    <property type="entry name" value="HTH_8"/>
    <property type="match status" value="1"/>
</dbReference>
<dbReference type="Pfam" id="PF00072">
    <property type="entry name" value="Response_reg"/>
    <property type="match status" value="1"/>
</dbReference>
<dbReference type="CDD" id="cd00009">
    <property type="entry name" value="AAA"/>
    <property type="match status" value="1"/>
</dbReference>
<protein>
    <submittedName>
        <fullName evidence="9">DNA-binding NtrC family response regulator</fullName>
    </submittedName>
</protein>
<gene>
    <name evidence="9" type="ORF">J2W31_000289</name>
</gene>
<dbReference type="SMART" id="SM00448">
    <property type="entry name" value="REC"/>
    <property type="match status" value="1"/>
</dbReference>
<accession>A0AAW8CIT1</accession>
<dbReference type="PANTHER" id="PTHR32071">
    <property type="entry name" value="TRANSCRIPTIONAL REGULATORY PROTEIN"/>
    <property type="match status" value="1"/>
</dbReference>
<evidence type="ECO:0000256" key="2">
    <source>
        <dbReference type="ARBA" id="ARBA00022840"/>
    </source>
</evidence>
<sequence>MGHALIVEDDEDAARMIAALVVREGHMVMCAHSIEAARRLIAMQRPDLLLLDLHLPDGSGFDLLADPELLRDTALVLMTGQASLETSIRALRLRAADYLVKPINPQHLKGLLSRLIPPSQLRAELDEVQDRWRETGRFGHLIGRSQEMQRVYRQMTRVAGTAVSVFVHGESGTGKGLVARGVHDLSRRRDQPFLAVNCAALSPHLIESEIFGHERGSFTGAERQHPGFFERAHGGTLFLDEVTEMPIELQAKLLRVLENGTFTRVGSTQVQQTDVRVIAATNRDPVEAMTRGKLREDLLYRLHVFPIGLPPLRERGDDIPLIAHSFLQELHLAEGGASRFSPAALAWLRGYAWPGNVRELRNAVQRAWVMTTGTEIGEEWLSTTAAASSRSPRLQAAPSSRATMAGFDDTAPGVLEPEGGDLVVVVGTPLADVERRVILATYERCGRNKERTAGVLGISMKTLYNRLKEYRV</sequence>
<dbReference type="CDD" id="cd00156">
    <property type="entry name" value="REC"/>
    <property type="match status" value="1"/>
</dbReference>
<dbReference type="RefSeq" id="WP_307505730.1">
    <property type="nucleotide sequence ID" value="NZ_JAUSRD010000001.1"/>
</dbReference>
<dbReference type="GO" id="GO:0006355">
    <property type="term" value="P:regulation of DNA-templated transcription"/>
    <property type="evidence" value="ECO:0007669"/>
    <property type="project" value="InterPro"/>
</dbReference>
<dbReference type="PROSITE" id="PS50045">
    <property type="entry name" value="SIGMA54_INTERACT_4"/>
    <property type="match status" value="1"/>
</dbReference>
<comment type="caution">
    <text evidence="9">The sequence shown here is derived from an EMBL/GenBank/DDBJ whole genome shotgun (WGS) entry which is preliminary data.</text>
</comment>
<evidence type="ECO:0000256" key="3">
    <source>
        <dbReference type="ARBA" id="ARBA00023015"/>
    </source>
</evidence>
<dbReference type="SUPFAM" id="SSF46689">
    <property type="entry name" value="Homeodomain-like"/>
    <property type="match status" value="1"/>
</dbReference>
<dbReference type="InterPro" id="IPR009057">
    <property type="entry name" value="Homeodomain-like_sf"/>
</dbReference>
<evidence type="ECO:0000313" key="10">
    <source>
        <dbReference type="Proteomes" id="UP001242045"/>
    </source>
</evidence>
<feature type="domain" description="Sigma-54 factor interaction" evidence="7">
    <location>
        <begin position="141"/>
        <end position="369"/>
    </location>
</feature>
<dbReference type="Proteomes" id="UP001242045">
    <property type="component" value="Unassembled WGS sequence"/>
</dbReference>
<dbReference type="PROSITE" id="PS00675">
    <property type="entry name" value="SIGMA54_INTERACT_1"/>
    <property type="match status" value="1"/>
</dbReference>
<dbReference type="GO" id="GO:0043565">
    <property type="term" value="F:sequence-specific DNA binding"/>
    <property type="evidence" value="ECO:0007669"/>
    <property type="project" value="InterPro"/>
</dbReference>
<dbReference type="InterPro" id="IPR025662">
    <property type="entry name" value="Sigma_54_int_dom_ATP-bd_1"/>
</dbReference>
<dbReference type="InterPro" id="IPR011006">
    <property type="entry name" value="CheY-like_superfamily"/>
</dbReference>
<dbReference type="Pfam" id="PF25601">
    <property type="entry name" value="AAA_lid_14"/>
    <property type="match status" value="1"/>
</dbReference>
<dbReference type="FunFam" id="3.40.50.300:FF:000006">
    <property type="entry name" value="DNA-binding transcriptional regulator NtrC"/>
    <property type="match status" value="1"/>
</dbReference>
<keyword evidence="6" id="KW-0597">Phosphoprotein</keyword>
<dbReference type="InterPro" id="IPR003593">
    <property type="entry name" value="AAA+_ATPase"/>
</dbReference>